<proteinExistence type="predicted"/>
<evidence type="ECO:0000313" key="4">
    <source>
        <dbReference type="Proteomes" id="UP000235145"/>
    </source>
</evidence>
<dbReference type="PANTHER" id="PTHR31635:SF196">
    <property type="entry name" value="REVERSE TRANSCRIPTASE DOMAIN-CONTAINING PROTEIN-RELATED"/>
    <property type="match status" value="1"/>
</dbReference>
<dbReference type="PANTHER" id="PTHR31635">
    <property type="entry name" value="REVERSE TRANSCRIPTASE DOMAIN-CONTAINING PROTEIN-RELATED"/>
    <property type="match status" value="1"/>
</dbReference>
<evidence type="ECO:0000259" key="1">
    <source>
        <dbReference type="Pfam" id="PF00078"/>
    </source>
</evidence>
<dbReference type="Pfam" id="PF13966">
    <property type="entry name" value="zf-RVT"/>
    <property type="match status" value="1"/>
</dbReference>
<dbReference type="InterPro" id="IPR000477">
    <property type="entry name" value="RT_dom"/>
</dbReference>
<dbReference type="InterPro" id="IPR043502">
    <property type="entry name" value="DNA/RNA_pol_sf"/>
</dbReference>
<dbReference type="SUPFAM" id="SSF56672">
    <property type="entry name" value="DNA/RNA polymerases"/>
    <property type="match status" value="1"/>
</dbReference>
<feature type="domain" description="Reverse transcriptase" evidence="1">
    <location>
        <begin position="262"/>
        <end position="443"/>
    </location>
</feature>
<dbReference type="CDD" id="cd01650">
    <property type="entry name" value="RT_nLTR_like"/>
    <property type="match status" value="1"/>
</dbReference>
<dbReference type="Pfam" id="PF00078">
    <property type="entry name" value="RVT_1"/>
    <property type="match status" value="1"/>
</dbReference>
<gene>
    <name evidence="3" type="ORF">LSAT_V11C400157910</name>
</gene>
<keyword evidence="4" id="KW-1185">Reference proteome</keyword>
<feature type="domain" description="Reverse transcriptase zinc-binding" evidence="2">
    <location>
        <begin position="524"/>
        <end position="601"/>
    </location>
</feature>
<sequence>MLRDGFEAAFIKAWNNFLGYGTPDCYLAAKLRHVKNEIRKWKTLDYHNEEAEISNIKQLVNNLDTEAESRILTGDEINIWRDEYKEIAEKEKMVVPDMKQKSKVKWAVDGDENSRFFHGYVNNKQRKNRINGLMINGEWCTDPRKIKVESLRFFKDKFTEKWPSRPKFHSLLFKKIPESDLQNIEAPISLEEIKSAVWACGSEKAPGPDGFTFKFIKKYWEVLLGDITAMVKYFERYGHLDKSCNSSFISLIPKIKDPLKLCDFRPISLIGCLYKIIAKILALRIKKVMGNCIDEVQSAYVEGRNILDGPLVVNEICSWAKKSKKKVLLFKVDFDKAFDSINWEFLDSNLLQMGFGNKWRMWIKGCLQSLHTSVLVNGTPTDEFATSKGVRQGDPLSPFLFIIDMEGLSVALRAACETGVFQGLQLPHGGPLISHLLYADDALFEPFSLWAKVIKSVHKLENKPDNCYSLKGMLGTWNNIANISRELEKKGISHDKIFVKQQVSNDDSWRCDLTANGEYQVKALQILLENQEQVDNGRFMWIKEVPIKVTSFIWRAKKGRIPTIVALSTRGIALPSKVCCQCGEDDETGDHILVNCPFARTILEWIFKWCNIPMAIFQSVHDIIDYASNWGNCPKKKKRVLGICYGTLWSIWKARNERIFNNKMVCATKVVDTTKSIAFVWFKYRSGNGDLSWLNWINYPLCNL</sequence>
<dbReference type="AlphaFoldDB" id="A0A9R1VWW3"/>
<evidence type="ECO:0000313" key="3">
    <source>
        <dbReference type="EMBL" id="KAJ0214096.1"/>
    </source>
</evidence>
<protein>
    <recommendedName>
        <fullName evidence="5">Reverse transcriptase domain-containing protein</fullName>
    </recommendedName>
</protein>
<evidence type="ECO:0000259" key="2">
    <source>
        <dbReference type="Pfam" id="PF13966"/>
    </source>
</evidence>
<dbReference type="EMBL" id="NBSK02000004">
    <property type="protein sequence ID" value="KAJ0214096.1"/>
    <property type="molecule type" value="Genomic_DNA"/>
</dbReference>
<reference evidence="3 4" key="1">
    <citation type="journal article" date="2017" name="Nat. Commun.">
        <title>Genome assembly with in vitro proximity ligation data and whole-genome triplication in lettuce.</title>
        <authorList>
            <person name="Reyes-Chin-Wo S."/>
            <person name="Wang Z."/>
            <person name="Yang X."/>
            <person name="Kozik A."/>
            <person name="Arikit S."/>
            <person name="Song C."/>
            <person name="Xia L."/>
            <person name="Froenicke L."/>
            <person name="Lavelle D.O."/>
            <person name="Truco M.J."/>
            <person name="Xia R."/>
            <person name="Zhu S."/>
            <person name="Xu C."/>
            <person name="Xu H."/>
            <person name="Xu X."/>
            <person name="Cox K."/>
            <person name="Korf I."/>
            <person name="Meyers B.C."/>
            <person name="Michelmore R.W."/>
        </authorList>
    </citation>
    <scope>NUCLEOTIDE SEQUENCE [LARGE SCALE GENOMIC DNA]</scope>
    <source>
        <strain evidence="4">cv. Salinas</strain>
        <tissue evidence="3">Seedlings</tissue>
    </source>
</reference>
<accession>A0A9R1VWW3</accession>
<organism evidence="3 4">
    <name type="scientific">Lactuca sativa</name>
    <name type="common">Garden lettuce</name>
    <dbReference type="NCBI Taxonomy" id="4236"/>
    <lineage>
        <taxon>Eukaryota</taxon>
        <taxon>Viridiplantae</taxon>
        <taxon>Streptophyta</taxon>
        <taxon>Embryophyta</taxon>
        <taxon>Tracheophyta</taxon>
        <taxon>Spermatophyta</taxon>
        <taxon>Magnoliopsida</taxon>
        <taxon>eudicotyledons</taxon>
        <taxon>Gunneridae</taxon>
        <taxon>Pentapetalae</taxon>
        <taxon>asterids</taxon>
        <taxon>campanulids</taxon>
        <taxon>Asterales</taxon>
        <taxon>Asteraceae</taxon>
        <taxon>Cichorioideae</taxon>
        <taxon>Cichorieae</taxon>
        <taxon>Lactucinae</taxon>
        <taxon>Lactuca</taxon>
    </lineage>
</organism>
<name>A0A9R1VWW3_LACSA</name>
<dbReference type="Proteomes" id="UP000235145">
    <property type="component" value="Unassembled WGS sequence"/>
</dbReference>
<dbReference type="InterPro" id="IPR026960">
    <property type="entry name" value="RVT-Znf"/>
</dbReference>
<evidence type="ECO:0008006" key="5">
    <source>
        <dbReference type="Google" id="ProtNLM"/>
    </source>
</evidence>
<comment type="caution">
    <text evidence="3">The sequence shown here is derived from an EMBL/GenBank/DDBJ whole genome shotgun (WGS) entry which is preliminary data.</text>
</comment>